<organism evidence="1 2">
    <name type="scientific">Trichonephila clavipes</name>
    <name type="common">Golden silk orbweaver</name>
    <name type="synonym">Nephila clavipes</name>
    <dbReference type="NCBI Taxonomy" id="2585209"/>
    <lineage>
        <taxon>Eukaryota</taxon>
        <taxon>Metazoa</taxon>
        <taxon>Ecdysozoa</taxon>
        <taxon>Arthropoda</taxon>
        <taxon>Chelicerata</taxon>
        <taxon>Arachnida</taxon>
        <taxon>Araneae</taxon>
        <taxon>Araneomorphae</taxon>
        <taxon>Entelegynae</taxon>
        <taxon>Araneoidea</taxon>
        <taxon>Nephilidae</taxon>
        <taxon>Trichonephila</taxon>
    </lineage>
</organism>
<dbReference type="AlphaFoldDB" id="A0A8X6SMS0"/>
<dbReference type="EMBL" id="BMAU01021328">
    <property type="protein sequence ID" value="GFY14308.1"/>
    <property type="molecule type" value="Genomic_DNA"/>
</dbReference>
<gene>
    <name evidence="1" type="ORF">TNCV_1020731</name>
</gene>
<reference evidence="1" key="1">
    <citation type="submission" date="2020-08" db="EMBL/GenBank/DDBJ databases">
        <title>Multicomponent nature underlies the extraordinary mechanical properties of spider dragline silk.</title>
        <authorList>
            <person name="Kono N."/>
            <person name="Nakamura H."/>
            <person name="Mori M."/>
            <person name="Yoshida Y."/>
            <person name="Ohtoshi R."/>
            <person name="Malay A.D."/>
            <person name="Moran D.A.P."/>
            <person name="Tomita M."/>
            <person name="Numata K."/>
            <person name="Arakawa K."/>
        </authorList>
    </citation>
    <scope>NUCLEOTIDE SEQUENCE</scope>
</reference>
<sequence>MNEREVEVALTSAGELLRKKHPFSLQIVLHSVLSCLPESQLQWMLGLLVNSHCRVNWLRDENGPSLRIYPVPSECLVENRPVLMLNLERKFPSIPYTCWPNNNCKSVETLKRFSGEIYRFVLPVVDDK</sequence>
<name>A0A8X6SMS0_TRICX</name>
<evidence type="ECO:0000313" key="2">
    <source>
        <dbReference type="Proteomes" id="UP000887159"/>
    </source>
</evidence>
<evidence type="ECO:0000313" key="1">
    <source>
        <dbReference type="EMBL" id="GFY14308.1"/>
    </source>
</evidence>
<protein>
    <submittedName>
        <fullName evidence="1">Uncharacterized protein</fullName>
    </submittedName>
</protein>
<proteinExistence type="predicted"/>
<keyword evidence="2" id="KW-1185">Reference proteome</keyword>
<accession>A0A8X6SMS0</accession>
<comment type="caution">
    <text evidence="1">The sequence shown here is derived from an EMBL/GenBank/DDBJ whole genome shotgun (WGS) entry which is preliminary data.</text>
</comment>
<dbReference type="Proteomes" id="UP000887159">
    <property type="component" value="Unassembled WGS sequence"/>
</dbReference>
<dbReference type="PROSITE" id="PS51257">
    <property type="entry name" value="PROKAR_LIPOPROTEIN"/>
    <property type="match status" value="1"/>
</dbReference>